<dbReference type="GO" id="GO:0006777">
    <property type="term" value="P:Mo-molybdopterin cofactor biosynthetic process"/>
    <property type="evidence" value="ECO:0007669"/>
    <property type="project" value="UniProtKB-UniRule"/>
</dbReference>
<reference evidence="5" key="1">
    <citation type="submission" date="2017-11" db="EMBL/GenBank/DDBJ databases">
        <title>Complete Genome Sequence of Kyrpidia sp. Strain EA-1, a thermophilic, hydrogen-oxidizing Bacterium, isolated from the Azores.</title>
        <authorList>
            <person name="Reiner J.E."/>
            <person name="Lapp C.J."/>
            <person name="Bunk B."/>
            <person name="Gescher J."/>
        </authorList>
    </citation>
    <scope>NUCLEOTIDE SEQUENCE [LARGE SCALE GENOMIC DNA]</scope>
    <source>
        <strain evidence="5">EA-1</strain>
    </source>
</reference>
<keyword evidence="1 3" id="KW-0963">Cytoplasm</keyword>
<evidence type="ECO:0000313" key="4">
    <source>
        <dbReference type="EMBL" id="ATY85335.1"/>
    </source>
</evidence>
<comment type="caution">
    <text evidence="3">Lacks conserved residue(s) required for the propagation of feature annotation.</text>
</comment>
<accession>A0A2K8N8A0</accession>
<protein>
    <recommendedName>
        <fullName evidence="3">Sulfur carrier protein FdhD</fullName>
    </recommendedName>
</protein>
<feature type="active site" description="Cysteine persulfide intermediate" evidence="3">
    <location>
        <position position="106"/>
    </location>
</feature>
<dbReference type="GO" id="GO:0005737">
    <property type="term" value="C:cytoplasm"/>
    <property type="evidence" value="ECO:0007669"/>
    <property type="project" value="UniProtKB-SubCell"/>
</dbReference>
<gene>
    <name evidence="3" type="primary">fdhD</name>
    <name evidence="4" type="ORF">CVV65_10715</name>
</gene>
<comment type="function">
    <text evidence="3">Required for formate dehydrogenase (FDH) activity. Acts as a sulfur carrier protein that transfers sulfur from IscS to the molybdenum cofactor prior to its insertion into FDH.</text>
</comment>
<dbReference type="PIRSF" id="PIRSF015626">
    <property type="entry name" value="FdhD"/>
    <property type="match status" value="1"/>
</dbReference>
<evidence type="ECO:0000256" key="3">
    <source>
        <dbReference type="HAMAP-Rule" id="MF_00187"/>
    </source>
</evidence>
<dbReference type="RefSeq" id="WP_100668116.1">
    <property type="nucleotide sequence ID" value="NZ_CP024955.1"/>
</dbReference>
<dbReference type="Gene3D" id="3.40.140.10">
    <property type="entry name" value="Cytidine Deaminase, domain 2"/>
    <property type="match status" value="1"/>
</dbReference>
<organism evidence="4 5">
    <name type="scientific">Kyrpidia spormannii</name>
    <dbReference type="NCBI Taxonomy" id="2055160"/>
    <lineage>
        <taxon>Bacteria</taxon>
        <taxon>Bacillati</taxon>
        <taxon>Bacillota</taxon>
        <taxon>Bacilli</taxon>
        <taxon>Bacillales</taxon>
        <taxon>Alicyclobacillaceae</taxon>
        <taxon>Kyrpidia</taxon>
    </lineage>
</organism>
<dbReference type="KEGG" id="kyr:CVV65_10715"/>
<dbReference type="AlphaFoldDB" id="A0A2K8N8A0"/>
<dbReference type="HAMAP" id="MF_00187">
    <property type="entry name" value="FdhD"/>
    <property type="match status" value="1"/>
</dbReference>
<dbReference type="OrthoDB" id="9782042at2"/>
<dbReference type="GO" id="GO:0097163">
    <property type="term" value="F:sulfur carrier activity"/>
    <property type="evidence" value="ECO:0007669"/>
    <property type="project" value="UniProtKB-UniRule"/>
</dbReference>
<name>A0A2K8N8A0_9BACL</name>
<dbReference type="Gene3D" id="3.10.20.10">
    <property type="match status" value="1"/>
</dbReference>
<evidence type="ECO:0000256" key="1">
    <source>
        <dbReference type="ARBA" id="ARBA00022490"/>
    </source>
</evidence>
<dbReference type="InterPro" id="IPR016193">
    <property type="entry name" value="Cytidine_deaminase-like"/>
</dbReference>
<sequence length="268" mass="29274">MAENVRSYKAKKITLGHVQEFDDTVAVETPLTLYVNDEEFVTLVCTPDCVEELIIGFLASEGLIRGPEDIQSLTMDASDGIVWASLPRLSTPARRMFGKRILTSCCGRGRTSFYFFNDARTARKIIGTWTVSPEACFRAMASLQQASQLFHATGGIHHAALAQSSGDLVAVRADVGRHNTLDKLYGWALREKFDATQVMVVFSGRVSSEVLLKVAKMGAPILLSKSAPTDLGLRLADELGVTVAGFLRGNGMNVYTHAERITDENVTK</sequence>
<evidence type="ECO:0000256" key="2">
    <source>
        <dbReference type="ARBA" id="ARBA00023150"/>
    </source>
</evidence>
<comment type="similarity">
    <text evidence="3">Belongs to the FdhD family.</text>
</comment>
<comment type="subcellular location">
    <subcellularLocation>
        <location evidence="3">Cytoplasm</location>
    </subcellularLocation>
</comment>
<dbReference type="SUPFAM" id="SSF53927">
    <property type="entry name" value="Cytidine deaminase-like"/>
    <property type="match status" value="1"/>
</dbReference>
<keyword evidence="5" id="KW-1185">Reference proteome</keyword>
<proteinExistence type="inferred from homology"/>
<dbReference type="Pfam" id="PF02634">
    <property type="entry name" value="FdhD-NarQ"/>
    <property type="match status" value="1"/>
</dbReference>
<keyword evidence="2 3" id="KW-0501">Molybdenum cofactor biosynthesis</keyword>
<dbReference type="InterPro" id="IPR003786">
    <property type="entry name" value="FdhD"/>
</dbReference>
<dbReference type="GO" id="GO:0016783">
    <property type="term" value="F:sulfurtransferase activity"/>
    <property type="evidence" value="ECO:0007669"/>
    <property type="project" value="InterPro"/>
</dbReference>
<dbReference type="NCBIfam" id="TIGR00129">
    <property type="entry name" value="fdhD_narQ"/>
    <property type="match status" value="1"/>
</dbReference>
<dbReference type="PANTHER" id="PTHR30592:SF1">
    <property type="entry name" value="SULFUR CARRIER PROTEIN FDHD"/>
    <property type="match status" value="1"/>
</dbReference>
<dbReference type="PANTHER" id="PTHR30592">
    <property type="entry name" value="FORMATE DEHYDROGENASE"/>
    <property type="match status" value="1"/>
</dbReference>
<evidence type="ECO:0000313" key="5">
    <source>
        <dbReference type="Proteomes" id="UP000231932"/>
    </source>
</evidence>
<dbReference type="EMBL" id="CP024955">
    <property type="protein sequence ID" value="ATY85335.1"/>
    <property type="molecule type" value="Genomic_DNA"/>
</dbReference>
<dbReference type="Proteomes" id="UP000231932">
    <property type="component" value="Chromosome"/>
</dbReference>